<evidence type="ECO:0000259" key="2">
    <source>
        <dbReference type="Pfam" id="PF14534"/>
    </source>
</evidence>
<feature type="chain" id="PRO_5043757874" evidence="1">
    <location>
        <begin position="24"/>
        <end position="158"/>
    </location>
</feature>
<evidence type="ECO:0000256" key="1">
    <source>
        <dbReference type="SAM" id="SignalP"/>
    </source>
</evidence>
<reference evidence="3" key="1">
    <citation type="submission" date="2023-03" db="EMBL/GenBank/DDBJ databases">
        <title>Parabacteroides distasonis, a bacteria resistant against UC.</title>
        <authorList>
            <person name="Dai W."/>
        </authorList>
    </citation>
    <scope>NUCLEOTIDE SEQUENCE</scope>
    <source>
        <strain evidence="3">F1-28</strain>
    </source>
</reference>
<dbReference type="InterPro" id="IPR027843">
    <property type="entry name" value="DUF4440"/>
</dbReference>
<dbReference type="AlphaFoldDB" id="A0AAX3QTQ4"/>
<organism evidence="3 4">
    <name type="scientific">Parabacteroides distasonis</name>
    <dbReference type="NCBI Taxonomy" id="823"/>
    <lineage>
        <taxon>Bacteria</taxon>
        <taxon>Pseudomonadati</taxon>
        <taxon>Bacteroidota</taxon>
        <taxon>Bacteroidia</taxon>
        <taxon>Bacteroidales</taxon>
        <taxon>Tannerellaceae</taxon>
        <taxon>Parabacteroides</taxon>
    </lineage>
</organism>
<evidence type="ECO:0000313" key="4">
    <source>
        <dbReference type="Proteomes" id="UP001221009"/>
    </source>
</evidence>
<gene>
    <name evidence="3" type="ORF">P2T59_10520</name>
</gene>
<dbReference type="RefSeq" id="WP_122144815.1">
    <property type="nucleotide sequence ID" value="NZ_CP120353.1"/>
</dbReference>
<feature type="domain" description="DUF4440" evidence="2">
    <location>
        <begin position="38"/>
        <end position="149"/>
    </location>
</feature>
<dbReference type="SUPFAM" id="SSF54427">
    <property type="entry name" value="NTF2-like"/>
    <property type="match status" value="1"/>
</dbReference>
<dbReference type="InterPro" id="IPR032710">
    <property type="entry name" value="NTF2-like_dom_sf"/>
</dbReference>
<dbReference type="EMBL" id="CP120353">
    <property type="protein sequence ID" value="WET66397.1"/>
    <property type="molecule type" value="Genomic_DNA"/>
</dbReference>
<dbReference type="Gene3D" id="3.10.450.50">
    <property type="match status" value="1"/>
</dbReference>
<sequence length="158" mass="18036">MKVYCYICLMAVASLLFVGCSGKGSVSQEAEQEKLTYLIDRYIESINRCDTALVNRIWSHEDYVSFIGPSGYYSTHSEIRDSLVLGLFGTAFSKRNLRKDNLKLSIDGNIAWSEFTWVFDAVRMDGTPHHTKGRETQIFQKGENGEWVLIHIHYSALK</sequence>
<dbReference type="Proteomes" id="UP001221009">
    <property type="component" value="Chromosome"/>
</dbReference>
<dbReference type="Pfam" id="PF14534">
    <property type="entry name" value="DUF4440"/>
    <property type="match status" value="1"/>
</dbReference>
<protein>
    <submittedName>
        <fullName evidence="3">Nuclear transport factor 2 family protein</fullName>
    </submittedName>
</protein>
<dbReference type="PROSITE" id="PS51257">
    <property type="entry name" value="PROKAR_LIPOPROTEIN"/>
    <property type="match status" value="1"/>
</dbReference>
<accession>A0AAX3QTQ4</accession>
<proteinExistence type="predicted"/>
<feature type="signal peptide" evidence="1">
    <location>
        <begin position="1"/>
        <end position="23"/>
    </location>
</feature>
<evidence type="ECO:0000313" key="3">
    <source>
        <dbReference type="EMBL" id="WET66397.1"/>
    </source>
</evidence>
<name>A0AAX3QTQ4_PARDI</name>
<keyword evidence="1" id="KW-0732">Signal</keyword>